<comment type="similarity">
    <text evidence="1">Belongs to the short-chain dehydrogenases/reductases (SDR) family.</text>
</comment>
<dbReference type="PANTHER" id="PTHR42760:SF115">
    <property type="entry name" value="3-OXOACYL-[ACYL-CARRIER-PROTEIN] REDUCTASE FABG"/>
    <property type="match status" value="1"/>
</dbReference>
<dbReference type="SMART" id="SM00822">
    <property type="entry name" value="PKS_KR"/>
    <property type="match status" value="1"/>
</dbReference>
<keyword evidence="2" id="KW-0560">Oxidoreductase</keyword>
<dbReference type="SUPFAM" id="SSF51735">
    <property type="entry name" value="NAD(P)-binding Rossmann-fold domains"/>
    <property type="match status" value="1"/>
</dbReference>
<gene>
    <name evidence="4" type="ORF">DSL64_24610</name>
</gene>
<dbReference type="RefSeq" id="WP_115833612.1">
    <property type="nucleotide sequence ID" value="NZ_QNUL01000030.1"/>
</dbReference>
<evidence type="ECO:0000313" key="5">
    <source>
        <dbReference type="Proteomes" id="UP000256373"/>
    </source>
</evidence>
<dbReference type="EMBL" id="QNUL01000030">
    <property type="protein sequence ID" value="REA57145.1"/>
    <property type="molecule type" value="Genomic_DNA"/>
</dbReference>
<comment type="caution">
    <text evidence="4">The sequence shown here is derived from an EMBL/GenBank/DDBJ whole genome shotgun (WGS) entry which is preliminary data.</text>
</comment>
<reference evidence="4 5" key="1">
    <citation type="submission" date="2018-07" db="EMBL/GenBank/DDBJ databases">
        <title>Dyadobacter roseus sp. nov., isolated from rose rhizosphere soil.</title>
        <authorList>
            <person name="Chen L."/>
        </authorList>
    </citation>
    <scope>NUCLEOTIDE SEQUENCE [LARGE SCALE GENOMIC DNA]</scope>
    <source>
        <strain evidence="4 5">RS19</strain>
    </source>
</reference>
<organism evidence="4 5">
    <name type="scientific">Dyadobacter luteus</name>
    <dbReference type="NCBI Taxonomy" id="2259619"/>
    <lineage>
        <taxon>Bacteria</taxon>
        <taxon>Pseudomonadati</taxon>
        <taxon>Bacteroidota</taxon>
        <taxon>Cytophagia</taxon>
        <taxon>Cytophagales</taxon>
        <taxon>Spirosomataceae</taxon>
        <taxon>Dyadobacter</taxon>
    </lineage>
</organism>
<feature type="domain" description="Ketoreductase" evidence="3">
    <location>
        <begin position="19"/>
        <end position="199"/>
    </location>
</feature>
<dbReference type="NCBIfam" id="NF005559">
    <property type="entry name" value="PRK07231.1"/>
    <property type="match status" value="1"/>
</dbReference>
<keyword evidence="5" id="KW-1185">Reference proteome</keyword>
<dbReference type="GO" id="GO:0016616">
    <property type="term" value="F:oxidoreductase activity, acting on the CH-OH group of donors, NAD or NADP as acceptor"/>
    <property type="evidence" value="ECO:0007669"/>
    <property type="project" value="UniProtKB-ARBA"/>
</dbReference>
<dbReference type="PANTHER" id="PTHR42760">
    <property type="entry name" value="SHORT-CHAIN DEHYDROGENASES/REDUCTASES FAMILY MEMBER"/>
    <property type="match status" value="1"/>
</dbReference>
<evidence type="ECO:0000259" key="3">
    <source>
        <dbReference type="SMART" id="SM00822"/>
    </source>
</evidence>
<dbReference type="Gene3D" id="3.40.50.720">
    <property type="entry name" value="NAD(P)-binding Rossmann-like Domain"/>
    <property type="match status" value="1"/>
</dbReference>
<name>A0A3D8Y4I2_9BACT</name>
<proteinExistence type="inferred from homology"/>
<dbReference type="InterPro" id="IPR057326">
    <property type="entry name" value="KR_dom"/>
</dbReference>
<dbReference type="PROSITE" id="PS00061">
    <property type="entry name" value="ADH_SHORT"/>
    <property type="match status" value="1"/>
</dbReference>
<dbReference type="CDD" id="cd05233">
    <property type="entry name" value="SDR_c"/>
    <property type="match status" value="1"/>
</dbReference>
<dbReference type="PRINTS" id="PR00080">
    <property type="entry name" value="SDRFAMILY"/>
</dbReference>
<dbReference type="InterPro" id="IPR002347">
    <property type="entry name" value="SDR_fam"/>
</dbReference>
<dbReference type="OrthoDB" id="9788235at2"/>
<protein>
    <submittedName>
        <fullName evidence="4">2-deoxy-D-gluconate 3-dehydrogenase</fullName>
    </submittedName>
</protein>
<dbReference type="FunFam" id="3.40.50.720:FF:000084">
    <property type="entry name" value="Short-chain dehydrogenase reductase"/>
    <property type="match status" value="1"/>
</dbReference>
<dbReference type="InterPro" id="IPR036291">
    <property type="entry name" value="NAD(P)-bd_dom_sf"/>
</dbReference>
<dbReference type="AlphaFoldDB" id="A0A3D8Y4I2"/>
<evidence type="ECO:0000313" key="4">
    <source>
        <dbReference type="EMBL" id="REA57145.1"/>
    </source>
</evidence>
<dbReference type="InterPro" id="IPR020904">
    <property type="entry name" value="Sc_DH/Rdtase_CS"/>
</dbReference>
<dbReference type="Pfam" id="PF13561">
    <property type="entry name" value="adh_short_C2"/>
    <property type="match status" value="1"/>
</dbReference>
<evidence type="ECO:0000256" key="1">
    <source>
        <dbReference type="ARBA" id="ARBA00006484"/>
    </source>
</evidence>
<accession>A0A3D8Y4I2</accession>
<dbReference type="PRINTS" id="PR00081">
    <property type="entry name" value="GDHRDH"/>
</dbReference>
<dbReference type="Proteomes" id="UP000256373">
    <property type="component" value="Unassembled WGS sequence"/>
</dbReference>
<sequence length="263" mass="28140">METITSQQSILELFRLHGQTALIVGGNRGLGLAMAKALAEAGANIVIAARDQDVNRESAQLLKDTYNASCISVECDVTSEESIQAVVRTAVDTYGRIDILINSAGINIRGPIESLSLEDFNKVQTVNVTGTWLACREVVPVMKQNGYGRIINIGSMLALTAIPERTPYATSKGAILQLTRSLAMEVALDGITVNAILPGPFATDLNLPLINDPEKYKAFIAKIPMGRWGELYEIGGIALYLASKASSYSTGGCFSIDGGWVTQ</sequence>
<evidence type="ECO:0000256" key="2">
    <source>
        <dbReference type="ARBA" id="ARBA00023002"/>
    </source>
</evidence>